<dbReference type="AlphaFoldDB" id="A0A6S7IBB1"/>
<dbReference type="Pfam" id="PF00041">
    <property type="entry name" value="fn3"/>
    <property type="match status" value="2"/>
</dbReference>
<gene>
    <name evidence="6" type="ORF">PACLA_8A070525</name>
</gene>
<keyword evidence="5" id="KW-0812">Transmembrane</keyword>
<proteinExistence type="predicted"/>
<dbReference type="PROSITE" id="PS50287">
    <property type="entry name" value="SRCR_2"/>
    <property type="match status" value="1"/>
</dbReference>
<evidence type="ECO:0000256" key="1">
    <source>
        <dbReference type="ARBA" id="ARBA00022737"/>
    </source>
</evidence>
<dbReference type="InterPro" id="IPR003961">
    <property type="entry name" value="FN3_dom"/>
</dbReference>
<dbReference type="SMART" id="SM00060">
    <property type="entry name" value="FN3"/>
    <property type="match status" value="2"/>
</dbReference>
<reference evidence="6" key="1">
    <citation type="submission" date="2020-04" db="EMBL/GenBank/DDBJ databases">
        <authorList>
            <person name="Alioto T."/>
            <person name="Alioto T."/>
            <person name="Gomez Garrido J."/>
        </authorList>
    </citation>
    <scope>NUCLEOTIDE SEQUENCE</scope>
    <source>
        <strain evidence="6">A484AB</strain>
    </source>
</reference>
<dbReference type="Proteomes" id="UP001152795">
    <property type="component" value="Unassembled WGS sequence"/>
</dbReference>
<evidence type="ECO:0000256" key="4">
    <source>
        <dbReference type="SAM" id="MobiDB-lite"/>
    </source>
</evidence>
<feature type="compositionally biased region" description="Acidic residues" evidence="4">
    <location>
        <begin position="475"/>
        <end position="493"/>
    </location>
</feature>
<feature type="disulfide bond" evidence="3">
    <location>
        <begin position="54"/>
        <end position="64"/>
    </location>
</feature>
<dbReference type="PROSITE" id="PS50022">
    <property type="entry name" value="FA58C_3"/>
    <property type="match status" value="1"/>
</dbReference>
<dbReference type="SUPFAM" id="SSF56487">
    <property type="entry name" value="SRCR-like"/>
    <property type="match status" value="1"/>
</dbReference>
<organism evidence="6 7">
    <name type="scientific">Paramuricea clavata</name>
    <name type="common">Red gorgonian</name>
    <name type="synonym">Violescent sea-whip</name>
    <dbReference type="NCBI Taxonomy" id="317549"/>
    <lineage>
        <taxon>Eukaryota</taxon>
        <taxon>Metazoa</taxon>
        <taxon>Cnidaria</taxon>
        <taxon>Anthozoa</taxon>
        <taxon>Octocorallia</taxon>
        <taxon>Malacalcyonacea</taxon>
        <taxon>Plexauridae</taxon>
        <taxon>Paramuricea</taxon>
    </lineage>
</organism>
<keyword evidence="2 3" id="KW-1015">Disulfide bond</keyword>
<dbReference type="SUPFAM" id="SSF49265">
    <property type="entry name" value="Fibronectin type III"/>
    <property type="match status" value="1"/>
</dbReference>
<dbReference type="Pfam" id="PF00754">
    <property type="entry name" value="F5_F8_type_C"/>
    <property type="match status" value="1"/>
</dbReference>
<feature type="transmembrane region" description="Helical" evidence="5">
    <location>
        <begin position="428"/>
        <end position="451"/>
    </location>
</feature>
<dbReference type="InterPro" id="IPR050991">
    <property type="entry name" value="ECM_Regulatory_Proteins"/>
</dbReference>
<dbReference type="Gene3D" id="2.60.120.260">
    <property type="entry name" value="Galactose-binding domain-like"/>
    <property type="match status" value="1"/>
</dbReference>
<accession>A0A6S7IBB1</accession>
<evidence type="ECO:0000313" key="6">
    <source>
        <dbReference type="EMBL" id="CAB4016195.1"/>
    </source>
</evidence>
<dbReference type="EMBL" id="CACRXK020009013">
    <property type="protein sequence ID" value="CAB4016195.1"/>
    <property type="molecule type" value="Genomic_DNA"/>
</dbReference>
<keyword evidence="5" id="KW-0472">Membrane</keyword>
<comment type="caution">
    <text evidence="6">The sequence shown here is derived from an EMBL/GenBank/DDBJ whole genome shotgun (WGS) entry which is preliminary data.</text>
</comment>
<dbReference type="SUPFAM" id="SSF49785">
    <property type="entry name" value="Galactose-binding domain-like"/>
    <property type="match status" value="1"/>
</dbReference>
<dbReference type="InterPro" id="IPR001190">
    <property type="entry name" value="SRCR"/>
</dbReference>
<evidence type="ECO:0000313" key="7">
    <source>
        <dbReference type="Proteomes" id="UP001152795"/>
    </source>
</evidence>
<dbReference type="InterPro" id="IPR036116">
    <property type="entry name" value="FN3_sf"/>
</dbReference>
<sequence length="534" mass="59360">MTTDSGIKNACWQSLGNAKDVVCRQLGYKEAHSLLQKAAPSDLKDVIFSGSIVCSDGDKKLSQCSVTASSQSCSKFSYLKCHICPRPLLGDKQRFPDSSFIASASSESRSPSDARISSGSSWCAPVSDGKHYLQVDFGRLYVLYYVAIFGDSTSSKWVATYNLNYTVDLINWRSAWNQTISGNKNAYNHAAIQDFPEGITRALRFIPLSYVGQPCMRIEICGVALLPDKPTTLTVTNIKARSARISWADPNNVGDGNRTGFWFKLKKENFVIQNITDYNENEYEIHNLTSYTTYKISVAVGNKHGFGEEIITSFTTSEEAPEGPPLNVKVTVECSSSLSVTWEPPEKDKRNGIIDSYTVCISHEESKPCFEKQTAKERMLVIASLNASTKYYVRVLASTKVGSGNYSESKGKFTNESKEENDDGSEKYLAGIIVLAIVLVMSFVIIAYLIYQVRRLKSSKPNPENTKNEDKNNSEEIDENPDNDDANYEDVENEVSAYTALKRPGPGEEENDVHLYAHLNEVHADYVIPKETGF</sequence>
<evidence type="ECO:0000256" key="2">
    <source>
        <dbReference type="ARBA" id="ARBA00023157"/>
    </source>
</evidence>
<dbReference type="OrthoDB" id="5979503at2759"/>
<keyword evidence="7" id="KW-1185">Reference proteome</keyword>
<dbReference type="PROSITE" id="PS50853">
    <property type="entry name" value="FN3"/>
    <property type="match status" value="2"/>
</dbReference>
<protein>
    <submittedName>
        <fullName evidence="6">Sidekick-1-like, partial</fullName>
    </submittedName>
</protein>
<keyword evidence="1" id="KW-0677">Repeat</keyword>
<dbReference type="InterPro" id="IPR000421">
    <property type="entry name" value="FA58C"/>
</dbReference>
<dbReference type="GO" id="GO:0016020">
    <property type="term" value="C:membrane"/>
    <property type="evidence" value="ECO:0007669"/>
    <property type="project" value="InterPro"/>
</dbReference>
<name>A0A6S7IBB1_PARCT</name>
<feature type="region of interest" description="Disordered" evidence="4">
    <location>
        <begin position="459"/>
        <end position="510"/>
    </location>
</feature>
<dbReference type="PANTHER" id="PTHR46708">
    <property type="entry name" value="TENASCIN"/>
    <property type="match status" value="1"/>
</dbReference>
<dbReference type="InterPro" id="IPR036772">
    <property type="entry name" value="SRCR-like_dom_sf"/>
</dbReference>
<dbReference type="Pfam" id="PF00530">
    <property type="entry name" value="SRCR"/>
    <property type="match status" value="1"/>
</dbReference>
<dbReference type="Gene3D" id="2.60.40.10">
    <property type="entry name" value="Immunoglobulins"/>
    <property type="match status" value="2"/>
</dbReference>
<evidence type="ECO:0000256" key="3">
    <source>
        <dbReference type="PROSITE-ProRule" id="PRU00196"/>
    </source>
</evidence>
<dbReference type="InterPro" id="IPR013783">
    <property type="entry name" value="Ig-like_fold"/>
</dbReference>
<comment type="caution">
    <text evidence="3">Lacks conserved residue(s) required for the propagation of feature annotation.</text>
</comment>
<dbReference type="Gene3D" id="3.10.250.10">
    <property type="entry name" value="SRCR-like domain"/>
    <property type="match status" value="1"/>
</dbReference>
<feature type="region of interest" description="Disordered" evidence="4">
    <location>
        <begin position="102"/>
        <end position="123"/>
    </location>
</feature>
<feature type="compositionally biased region" description="Low complexity" evidence="4">
    <location>
        <begin position="102"/>
        <end position="121"/>
    </location>
</feature>
<dbReference type="PANTHER" id="PTHR46708:SF2">
    <property type="entry name" value="FIBRONECTIN TYPE-III DOMAIN-CONTAINING PROTEIN"/>
    <property type="match status" value="1"/>
</dbReference>
<evidence type="ECO:0000256" key="5">
    <source>
        <dbReference type="SAM" id="Phobius"/>
    </source>
</evidence>
<dbReference type="CDD" id="cd00063">
    <property type="entry name" value="FN3"/>
    <property type="match status" value="2"/>
</dbReference>
<keyword evidence="5" id="KW-1133">Transmembrane helix</keyword>
<dbReference type="InterPro" id="IPR008979">
    <property type="entry name" value="Galactose-bd-like_sf"/>
</dbReference>